<proteinExistence type="predicted"/>
<sequence length="195" mass="21877">MKKIVVLALVLVSCGTAQAGFMDEVDKLVTDGQQIREQVPPAQEEAAPQPRNEAPAVGEDRHFIQSDDFFISEQPMGDQAWIYVTLSKMTQPPNAQTKGEAEFFRIANGASQWTKYFWRTRLARPDEIRLGALMIMFEGNSLHDAYQAPQDKSSARQSSWFMAKITDVSDLYKGYVTVSGGYKVNPKNLRVLVGR</sequence>
<feature type="signal peptide" evidence="1">
    <location>
        <begin position="1"/>
        <end position="19"/>
    </location>
</feature>
<dbReference type="Proteomes" id="UP000190102">
    <property type="component" value="Unassembled WGS sequence"/>
</dbReference>
<keyword evidence="1" id="KW-0732">Signal</keyword>
<dbReference type="RefSeq" id="WP_078791148.1">
    <property type="nucleotide sequence ID" value="NZ_FUWR01000021.1"/>
</dbReference>
<evidence type="ECO:0000256" key="1">
    <source>
        <dbReference type="SAM" id="SignalP"/>
    </source>
</evidence>
<dbReference type="STRING" id="115783.SAMN02745119_02932"/>
<feature type="chain" id="PRO_5013205028" evidence="1">
    <location>
        <begin position="20"/>
        <end position="195"/>
    </location>
</feature>
<dbReference type="AlphaFoldDB" id="A0A1T4RLI9"/>
<protein>
    <submittedName>
        <fullName evidence="2">Uncharacterized protein</fullName>
    </submittedName>
</protein>
<evidence type="ECO:0000313" key="2">
    <source>
        <dbReference type="EMBL" id="SKA16551.1"/>
    </source>
</evidence>
<reference evidence="3" key="1">
    <citation type="submission" date="2017-02" db="EMBL/GenBank/DDBJ databases">
        <authorList>
            <person name="Varghese N."/>
            <person name="Submissions S."/>
        </authorList>
    </citation>
    <scope>NUCLEOTIDE SEQUENCE [LARGE SCALE GENOMIC DNA]</scope>
    <source>
        <strain evidence="3">ATCC BAA-34</strain>
    </source>
</reference>
<organism evidence="2 3">
    <name type="scientific">Trichlorobacter thiogenes</name>
    <dbReference type="NCBI Taxonomy" id="115783"/>
    <lineage>
        <taxon>Bacteria</taxon>
        <taxon>Pseudomonadati</taxon>
        <taxon>Thermodesulfobacteriota</taxon>
        <taxon>Desulfuromonadia</taxon>
        <taxon>Geobacterales</taxon>
        <taxon>Geobacteraceae</taxon>
        <taxon>Trichlorobacter</taxon>
    </lineage>
</organism>
<accession>A0A1T4RLI9</accession>
<gene>
    <name evidence="2" type="ORF">SAMN02745119_02932</name>
</gene>
<dbReference type="OrthoDB" id="333404at2"/>
<name>A0A1T4RLI9_9BACT</name>
<keyword evidence="3" id="KW-1185">Reference proteome</keyword>
<evidence type="ECO:0000313" key="3">
    <source>
        <dbReference type="Proteomes" id="UP000190102"/>
    </source>
</evidence>
<dbReference type="EMBL" id="FUWR01000021">
    <property type="protein sequence ID" value="SKA16551.1"/>
    <property type="molecule type" value="Genomic_DNA"/>
</dbReference>